<dbReference type="AlphaFoldDB" id="A0A2R5GQA5"/>
<feature type="compositionally biased region" description="Low complexity" evidence="1">
    <location>
        <begin position="70"/>
        <end position="83"/>
    </location>
</feature>
<dbReference type="Proteomes" id="UP000241890">
    <property type="component" value="Unassembled WGS sequence"/>
</dbReference>
<sequence>MEQRLDPLKLLQKVKMVDQCLVLPNGSVFVITAYNSTADTFTVRIGNHPNTIDVGADALAALMGVSAQNAPSSSPSTAPSLSGTPPPLPMHHHQQQQSTAQPVPQNQGVTQFTQAHLLNQVKADLQARVSGGSPAPNSNPHNPGSATANSRAPVAPASSFLSSSFLQSLFGSGSGANLTASSRDQTHVSGLAPASFMQQSSINEWVPPFSERRLENPLANLGLNCGVGGASGFSMHRSQYGNLVQSSTFAPYAWEGMPTSTPSAQPSSLFPTPVHSTSCTTTNNNNNTLHPQNGAQAPSQLPALTKRSHAAIGNHDAILLAETYKRPRTSNLAHTDAAPPPPMFASSAAAAPSGHMTLAGEHVANVRAAASVPKVQPARNTASAAKPSQGNTKTEIFAQVHSCYRPSDGPKGSESTVPTYAEIENKLALDNNINAARVATLRCRAIMRKTLEPALHLVSPDFAERVVVNCITALCPLCGRTIALNKLGSLENWCKHLSLHGSIGDSLARRYRAFDKNAQIVDELHEIDQAVVLAWTALKPRPDAAPQNEDPRLCLPNRVPMNSSINWEVLVYSQLLNEGAFDYRSIVSQELMAAGFQAYGIPFHGPTHLAVLTDMQSRLEVVSGNALAAYLGETEVHHVNVLKTKRLSGQNDALKTENKDAQEDKSDGAVACASSSSSSSSSTALTSPCPSVSLRGMDALSRAIWCARYLVSERSRQIAQVVKDCYKGIDVDGKVTVDYATIEERLDELDRVESASTALPMVRARDAFRLVCTRRRQIADHALCEIFPDDVERTRYGARIAINSMVVVCPFCEKHYFAETFALDHAGYLEHLRTCTVNPAATKAFAARLVAFGTNAEDLVCPSLLGTCTKADFFPSVPPGPGVLRNDTLPPPRADVALSASNVDANLALRMDWSALMFEALMRAGVLSGKSVLTQEIVALGLFFFGLVNQRSPQKFGQYPQLHSFQVALHRAGPQGYDEYCGLGIRDQHLGSSHIRGRPVAVTSSILRAYRHLGLSAKSLKRFAASSSRQRRSAPSSSSSTSSPSS</sequence>
<accession>A0A2R5GQA5</accession>
<keyword evidence="3" id="KW-1185">Reference proteome</keyword>
<comment type="caution">
    <text evidence="2">The sequence shown here is derived from an EMBL/GenBank/DDBJ whole genome shotgun (WGS) entry which is preliminary data.</text>
</comment>
<organism evidence="2 3">
    <name type="scientific">Hondaea fermentalgiana</name>
    <dbReference type="NCBI Taxonomy" id="2315210"/>
    <lineage>
        <taxon>Eukaryota</taxon>
        <taxon>Sar</taxon>
        <taxon>Stramenopiles</taxon>
        <taxon>Bigyra</taxon>
        <taxon>Labyrinthulomycetes</taxon>
        <taxon>Thraustochytrida</taxon>
        <taxon>Thraustochytriidae</taxon>
        <taxon>Hondaea</taxon>
    </lineage>
</organism>
<evidence type="ECO:0000256" key="1">
    <source>
        <dbReference type="SAM" id="MobiDB-lite"/>
    </source>
</evidence>
<proteinExistence type="predicted"/>
<feature type="region of interest" description="Disordered" evidence="1">
    <location>
        <begin position="653"/>
        <end position="688"/>
    </location>
</feature>
<reference evidence="2 3" key="1">
    <citation type="submission" date="2017-12" db="EMBL/GenBank/DDBJ databases">
        <title>Sequencing, de novo assembly and annotation of complete genome of a new Thraustochytrid species, strain FCC1311.</title>
        <authorList>
            <person name="Sedici K."/>
            <person name="Godart F."/>
            <person name="Aiese Cigliano R."/>
            <person name="Sanseverino W."/>
            <person name="Barakat M."/>
            <person name="Ortet P."/>
            <person name="Marechal E."/>
            <person name="Cagnac O."/>
            <person name="Amato A."/>
        </authorList>
    </citation>
    <scope>NUCLEOTIDE SEQUENCE [LARGE SCALE GENOMIC DNA]</scope>
</reference>
<feature type="region of interest" description="Disordered" evidence="1">
    <location>
        <begin position="1023"/>
        <end position="1046"/>
    </location>
</feature>
<evidence type="ECO:0000313" key="2">
    <source>
        <dbReference type="EMBL" id="GBG33047.1"/>
    </source>
</evidence>
<feature type="compositionally biased region" description="Basic and acidic residues" evidence="1">
    <location>
        <begin position="654"/>
        <end position="667"/>
    </location>
</feature>
<evidence type="ECO:0000313" key="3">
    <source>
        <dbReference type="Proteomes" id="UP000241890"/>
    </source>
</evidence>
<gene>
    <name evidence="2" type="ORF">FCC1311_092712</name>
</gene>
<feature type="region of interest" description="Disordered" evidence="1">
    <location>
        <begin position="258"/>
        <end position="278"/>
    </location>
</feature>
<feature type="region of interest" description="Disordered" evidence="1">
    <location>
        <begin position="67"/>
        <end position="105"/>
    </location>
</feature>
<feature type="region of interest" description="Disordered" evidence="1">
    <location>
        <begin position="128"/>
        <end position="152"/>
    </location>
</feature>
<dbReference type="EMBL" id="BEYU01000140">
    <property type="protein sequence ID" value="GBG33047.1"/>
    <property type="molecule type" value="Genomic_DNA"/>
</dbReference>
<feature type="compositionally biased region" description="Polar residues" evidence="1">
    <location>
        <begin position="135"/>
        <end position="150"/>
    </location>
</feature>
<feature type="compositionally biased region" description="Low complexity" evidence="1">
    <location>
        <begin position="1024"/>
        <end position="1046"/>
    </location>
</feature>
<dbReference type="InParanoid" id="A0A2R5GQA5"/>
<name>A0A2R5GQA5_9STRA</name>
<protein>
    <submittedName>
        <fullName evidence="2">Uncharacterized protein</fullName>
    </submittedName>
</protein>